<keyword evidence="6" id="KW-0602">Photosynthesis</keyword>
<dbReference type="GO" id="GO:0009535">
    <property type="term" value="C:chloroplast thylakoid membrane"/>
    <property type="evidence" value="ECO:0007669"/>
    <property type="project" value="UniProtKB-SubCell"/>
</dbReference>
<keyword evidence="5" id="KW-0150">Chloroplast</keyword>
<keyword evidence="10 12" id="KW-0472">Membrane</keyword>
<dbReference type="Pfam" id="PF04725">
    <property type="entry name" value="PsbR"/>
    <property type="match status" value="1"/>
</dbReference>
<keyword evidence="12" id="KW-1133">Transmembrane helix</keyword>
<comment type="similarity">
    <text evidence="3">Belongs to the psbR family.</text>
</comment>
<organism evidence="13 14">
    <name type="scientific">Zingiber officinale</name>
    <name type="common">Ginger</name>
    <name type="synonym">Amomum zingiber</name>
    <dbReference type="NCBI Taxonomy" id="94328"/>
    <lineage>
        <taxon>Eukaryota</taxon>
        <taxon>Viridiplantae</taxon>
        <taxon>Streptophyta</taxon>
        <taxon>Embryophyta</taxon>
        <taxon>Tracheophyta</taxon>
        <taxon>Spermatophyta</taxon>
        <taxon>Magnoliopsida</taxon>
        <taxon>Liliopsida</taxon>
        <taxon>Zingiberales</taxon>
        <taxon>Zingiberaceae</taxon>
        <taxon>Zingiber</taxon>
    </lineage>
</organism>
<evidence type="ECO:0000256" key="11">
    <source>
        <dbReference type="ARBA" id="ARBA00023276"/>
    </source>
</evidence>
<feature type="transmembrane region" description="Helical" evidence="12">
    <location>
        <begin position="107"/>
        <end position="126"/>
    </location>
</feature>
<accession>A0A8J5GT81</accession>
<sequence length="133" mass="13673">MAASLMSSSALKPPAPASLERLRVNGVPALVSRSSSSSRFKVEAKGGKLKTDKPYGINGGMALPSGLDASGRKQKGKGVYQFVDNPIYNTDDWSPSGDVYVGGSTGLLIWAVTLAGILAGGALLVYNTSALAQ</sequence>
<reference evidence="13 14" key="1">
    <citation type="submission" date="2020-08" db="EMBL/GenBank/DDBJ databases">
        <title>Plant Genome Project.</title>
        <authorList>
            <person name="Zhang R.-G."/>
        </authorList>
    </citation>
    <scope>NUCLEOTIDE SEQUENCE [LARGE SCALE GENOMIC DNA]</scope>
    <source>
        <tissue evidence="13">Rhizome</tissue>
    </source>
</reference>
<dbReference type="GO" id="GO:0009654">
    <property type="term" value="C:photosystem II oxygen evolving complex"/>
    <property type="evidence" value="ECO:0007669"/>
    <property type="project" value="InterPro"/>
</dbReference>
<comment type="caution">
    <text evidence="13">The sequence shown here is derived from an EMBL/GenBank/DDBJ whole genome shotgun (WGS) entry which is preliminary data.</text>
</comment>
<keyword evidence="9" id="KW-0793">Thylakoid</keyword>
<evidence type="ECO:0000256" key="3">
    <source>
        <dbReference type="ARBA" id="ARBA00006659"/>
    </source>
</evidence>
<keyword evidence="12" id="KW-0812">Transmembrane</keyword>
<evidence type="ECO:0000256" key="10">
    <source>
        <dbReference type="ARBA" id="ARBA00023136"/>
    </source>
</evidence>
<gene>
    <name evidence="13" type="ORF">ZIOFF_027489</name>
</gene>
<keyword evidence="11" id="KW-0604">Photosystem II</keyword>
<evidence type="ECO:0000256" key="7">
    <source>
        <dbReference type="ARBA" id="ARBA00022640"/>
    </source>
</evidence>
<dbReference type="PANTHER" id="PTHR34369">
    <property type="entry name" value="PHOTOSYSTEM II 10 KDA POLYPEPTIDE, CHLOROPLASTIC"/>
    <property type="match status" value="1"/>
</dbReference>
<name>A0A8J5GT81_ZINOF</name>
<evidence type="ECO:0000313" key="13">
    <source>
        <dbReference type="EMBL" id="KAG6509496.1"/>
    </source>
</evidence>
<dbReference type="AlphaFoldDB" id="A0A8J5GT81"/>
<evidence type="ECO:0000313" key="14">
    <source>
        <dbReference type="Proteomes" id="UP000734854"/>
    </source>
</evidence>
<keyword evidence="8" id="KW-0809">Transit peptide</keyword>
<comment type="function">
    <text evidence="1">Associated with the oxygen-evolving complex of photosystem II.</text>
</comment>
<evidence type="ECO:0000256" key="9">
    <source>
        <dbReference type="ARBA" id="ARBA00023078"/>
    </source>
</evidence>
<keyword evidence="7" id="KW-0934">Plastid</keyword>
<dbReference type="InterPro" id="IPR006814">
    <property type="entry name" value="PSII_PsbR"/>
</dbReference>
<evidence type="ECO:0000256" key="5">
    <source>
        <dbReference type="ARBA" id="ARBA00022528"/>
    </source>
</evidence>
<dbReference type="PANTHER" id="PTHR34369:SF2">
    <property type="entry name" value="PHOTOSYSTEM II 10 KDA POLYPEPTIDE, CHLOROPLASTIC"/>
    <property type="match status" value="1"/>
</dbReference>
<evidence type="ECO:0000256" key="2">
    <source>
        <dbReference type="ARBA" id="ARBA00004334"/>
    </source>
</evidence>
<dbReference type="GO" id="GO:0015979">
    <property type="term" value="P:photosynthesis"/>
    <property type="evidence" value="ECO:0007669"/>
    <property type="project" value="UniProtKB-KW"/>
</dbReference>
<evidence type="ECO:0000256" key="8">
    <source>
        <dbReference type="ARBA" id="ARBA00022946"/>
    </source>
</evidence>
<dbReference type="EMBL" id="JACMSC010000008">
    <property type="protein sequence ID" value="KAG6509496.1"/>
    <property type="molecule type" value="Genomic_DNA"/>
</dbReference>
<evidence type="ECO:0000256" key="4">
    <source>
        <dbReference type="ARBA" id="ARBA00018725"/>
    </source>
</evidence>
<keyword evidence="14" id="KW-1185">Reference proteome</keyword>
<dbReference type="Proteomes" id="UP000734854">
    <property type="component" value="Unassembled WGS sequence"/>
</dbReference>
<evidence type="ECO:0000256" key="1">
    <source>
        <dbReference type="ARBA" id="ARBA00002966"/>
    </source>
</evidence>
<comment type="subcellular location">
    <subcellularLocation>
        <location evidence="2">Plastid</location>
        <location evidence="2">Chloroplast thylakoid membrane</location>
    </subcellularLocation>
</comment>
<evidence type="ECO:0000256" key="12">
    <source>
        <dbReference type="SAM" id="Phobius"/>
    </source>
</evidence>
<evidence type="ECO:0000256" key="6">
    <source>
        <dbReference type="ARBA" id="ARBA00022531"/>
    </source>
</evidence>
<protein>
    <recommendedName>
        <fullName evidence="4">Photosystem II 10 kDa polypeptide, chloroplastic</fullName>
    </recommendedName>
</protein>
<proteinExistence type="inferred from homology"/>